<dbReference type="Proteomes" id="UP000188947">
    <property type="component" value="Unassembled WGS sequence"/>
</dbReference>
<dbReference type="AlphaFoldDB" id="A0A1V3U3A6"/>
<keyword evidence="3" id="KW-0418">Kinase</keyword>
<proteinExistence type="predicted"/>
<comment type="caution">
    <text evidence="3">The sequence shown here is derived from an EMBL/GenBank/DDBJ whole genome shotgun (WGS) entry which is preliminary data.</text>
</comment>
<feature type="domain" description="Signal transduction histidine kinase internal region" evidence="2">
    <location>
        <begin position="186"/>
        <end position="263"/>
    </location>
</feature>
<feature type="transmembrane region" description="Helical" evidence="1">
    <location>
        <begin position="136"/>
        <end position="159"/>
    </location>
</feature>
<feature type="transmembrane region" description="Helical" evidence="1">
    <location>
        <begin position="94"/>
        <end position="116"/>
    </location>
</feature>
<dbReference type="PANTHER" id="PTHR34220:SF7">
    <property type="entry name" value="SENSOR HISTIDINE KINASE YPDA"/>
    <property type="match status" value="1"/>
</dbReference>
<evidence type="ECO:0000256" key="1">
    <source>
        <dbReference type="SAM" id="Phobius"/>
    </source>
</evidence>
<dbReference type="Pfam" id="PF06580">
    <property type="entry name" value="His_kinase"/>
    <property type="match status" value="1"/>
</dbReference>
<dbReference type="GO" id="GO:0000155">
    <property type="term" value="F:phosphorelay sensor kinase activity"/>
    <property type="evidence" value="ECO:0007669"/>
    <property type="project" value="InterPro"/>
</dbReference>
<dbReference type="eggNOG" id="COG2972">
    <property type="taxonomic scope" value="Bacteria"/>
</dbReference>
<feature type="transmembrane region" description="Helical" evidence="1">
    <location>
        <begin position="52"/>
        <end position="74"/>
    </location>
</feature>
<dbReference type="PANTHER" id="PTHR34220">
    <property type="entry name" value="SENSOR HISTIDINE KINASE YPDA"/>
    <property type="match status" value="1"/>
</dbReference>
<dbReference type="InterPro" id="IPR010559">
    <property type="entry name" value="Sig_transdc_His_kin_internal"/>
</dbReference>
<organism evidence="3 4">
    <name type="scientific">Elizabethkingia meningoseptica</name>
    <name type="common">Chryseobacterium meningosepticum</name>
    <dbReference type="NCBI Taxonomy" id="238"/>
    <lineage>
        <taxon>Bacteria</taxon>
        <taxon>Pseudomonadati</taxon>
        <taxon>Bacteroidota</taxon>
        <taxon>Flavobacteriia</taxon>
        <taxon>Flavobacteriales</taxon>
        <taxon>Weeksellaceae</taxon>
        <taxon>Elizabethkingia</taxon>
    </lineage>
</organism>
<feature type="transmembrane region" description="Helical" evidence="1">
    <location>
        <begin position="20"/>
        <end position="40"/>
    </location>
</feature>
<sequence length="367" mass="42739">MNKKKRIRKRIFISVIKKRLVIWAIAILVFNTFSYLINPFDPVWQEYLNGSLQQILIDFLWGSLFAIIISEVSIFIDHRLNKVFPWNNRSVKRLFIQGSIQIIASALIVILLNIIIHTTSENLPNLDYREEYTLLSQWIATNIVISLIISAINTGYYFLENWKRTAMEATQHKLSASKHRQAAMAAELQALKLQIDPHFIFNNLSVLSELILENQQLGYEYSEKFARVYRYLLINSKRDIIELEEELKFLDSYIFLIEKRIGDGVVFNISIDDEYKVLYTLPLSLQFLVENAIKHNQTSKANPLKINIYTLPTKELVVSNTYIPLINKPESSGVGLRNILMRYEILGQQKPIIEKTEDMFIVKLPLI</sequence>
<protein>
    <submittedName>
        <fullName evidence="3">Histidine kinase</fullName>
    </submittedName>
</protein>
<dbReference type="RefSeq" id="WP_016199100.1">
    <property type="nucleotide sequence ID" value="NZ_CP014338.1"/>
</dbReference>
<dbReference type="OrthoDB" id="9809908at2"/>
<keyword evidence="1" id="KW-0812">Transmembrane</keyword>
<reference evidence="3 4" key="1">
    <citation type="submission" date="2016-11" db="EMBL/GenBank/DDBJ databases">
        <title>Genome sequence and comparative genomic analysis of clinical strain Elizabethkingia meningoseptica 61421 PRCM.</title>
        <authorList>
            <person name="Wang M."/>
            <person name="Hu S."/>
            <person name="Cao L."/>
            <person name="Jiang T."/>
            <person name="Zhou Y."/>
            <person name="Ming D."/>
        </authorList>
    </citation>
    <scope>NUCLEOTIDE SEQUENCE [LARGE SCALE GENOMIC DNA]</scope>
    <source>
        <strain evidence="3 4">61421 PRCM</strain>
    </source>
</reference>
<keyword evidence="1" id="KW-0472">Membrane</keyword>
<keyword evidence="3" id="KW-0808">Transferase</keyword>
<evidence type="ECO:0000313" key="4">
    <source>
        <dbReference type="Proteomes" id="UP000188947"/>
    </source>
</evidence>
<keyword evidence="1" id="KW-1133">Transmembrane helix</keyword>
<gene>
    <name evidence="3" type="ORF">BMF97_08380</name>
</gene>
<dbReference type="EMBL" id="MPOG01000008">
    <property type="protein sequence ID" value="OOH96355.1"/>
    <property type="molecule type" value="Genomic_DNA"/>
</dbReference>
<dbReference type="GO" id="GO:0016020">
    <property type="term" value="C:membrane"/>
    <property type="evidence" value="ECO:0007669"/>
    <property type="project" value="InterPro"/>
</dbReference>
<dbReference type="STRING" id="238.BBD35_13730"/>
<keyword evidence="4" id="KW-1185">Reference proteome</keyword>
<dbReference type="KEGG" id="emg:BBD33_11460"/>
<dbReference type="InterPro" id="IPR050640">
    <property type="entry name" value="Bact_2-comp_sensor_kinase"/>
</dbReference>
<evidence type="ECO:0000259" key="2">
    <source>
        <dbReference type="Pfam" id="PF06580"/>
    </source>
</evidence>
<dbReference type="GeneID" id="48542357"/>
<evidence type="ECO:0000313" key="3">
    <source>
        <dbReference type="EMBL" id="OOH96355.1"/>
    </source>
</evidence>
<accession>A0A1V3U3A6</accession>
<name>A0A1V3U3A6_ELIME</name>